<dbReference type="EMBL" id="CP126208">
    <property type="protein sequence ID" value="WIA08283.1"/>
    <property type="molecule type" value="Genomic_DNA"/>
</dbReference>
<protein>
    <submittedName>
        <fullName evidence="2">Uncharacterized protein</fullName>
    </submittedName>
</protein>
<keyword evidence="1" id="KW-0732">Signal</keyword>
<evidence type="ECO:0000256" key="1">
    <source>
        <dbReference type="SAM" id="SignalP"/>
    </source>
</evidence>
<name>A0ABY8TLA5_TETOB</name>
<sequence length="217" mass="21204">MANSQLLVLACLAVLAACAVAAPAAGCTIRAENQSGTLKEQIPKNCLNSKKVQDAITSIVPTTCFTNVKMNVTNSTGADCAMPGTFFNVSFATTNDACLPGNDIGGGEMTATPGGGSTVAGSFITDTAFTGSATPAGLFTVTVAGMDCQLVYATKIVGKPNITTTEATAAAANATEAPAAAAADNATAAATPTKSSAAAAAPAALMALMAGVVALAF</sequence>
<organism evidence="2 3">
    <name type="scientific">Tetradesmus obliquus</name>
    <name type="common">Green alga</name>
    <name type="synonym">Acutodesmus obliquus</name>
    <dbReference type="NCBI Taxonomy" id="3088"/>
    <lineage>
        <taxon>Eukaryota</taxon>
        <taxon>Viridiplantae</taxon>
        <taxon>Chlorophyta</taxon>
        <taxon>core chlorophytes</taxon>
        <taxon>Chlorophyceae</taxon>
        <taxon>CS clade</taxon>
        <taxon>Sphaeropleales</taxon>
        <taxon>Scenedesmaceae</taxon>
        <taxon>Tetradesmus</taxon>
    </lineage>
</organism>
<evidence type="ECO:0000313" key="3">
    <source>
        <dbReference type="Proteomes" id="UP001244341"/>
    </source>
</evidence>
<accession>A0ABY8TLA5</accession>
<feature type="chain" id="PRO_5045819542" evidence="1">
    <location>
        <begin position="22"/>
        <end position="217"/>
    </location>
</feature>
<keyword evidence="3" id="KW-1185">Reference proteome</keyword>
<feature type="signal peptide" evidence="1">
    <location>
        <begin position="1"/>
        <end position="21"/>
    </location>
</feature>
<evidence type="ECO:0000313" key="2">
    <source>
        <dbReference type="EMBL" id="WIA08283.1"/>
    </source>
</evidence>
<reference evidence="2 3" key="1">
    <citation type="submission" date="2023-05" db="EMBL/GenBank/DDBJ databases">
        <title>A 100% complete, gapless, phased diploid assembly of the Scenedesmus obliquus UTEX 3031 genome.</title>
        <authorList>
            <person name="Biondi T.C."/>
            <person name="Hanschen E.R."/>
            <person name="Kwon T."/>
            <person name="Eng W."/>
            <person name="Kruse C.P.S."/>
            <person name="Koehler S.I."/>
            <person name="Kunde Y."/>
            <person name="Gleasner C.D."/>
            <person name="You Mak K.T."/>
            <person name="Polle J."/>
            <person name="Hovde B.T."/>
            <person name="Starkenburg S.R."/>
        </authorList>
    </citation>
    <scope>NUCLEOTIDE SEQUENCE [LARGE SCALE GENOMIC DNA]</scope>
    <source>
        <strain evidence="2 3">DOE0152z</strain>
    </source>
</reference>
<gene>
    <name evidence="2" type="ORF">OEZ85_007726</name>
</gene>
<dbReference type="Proteomes" id="UP001244341">
    <property type="component" value="Chromosome 1b"/>
</dbReference>
<proteinExistence type="predicted"/>